<organism evidence="2">
    <name type="scientific">Edafosvirus sp</name>
    <dbReference type="NCBI Taxonomy" id="2487765"/>
    <lineage>
        <taxon>Viruses</taxon>
        <taxon>Varidnaviria</taxon>
        <taxon>Bamfordvirae</taxon>
        <taxon>Nucleocytoviricota</taxon>
        <taxon>Megaviricetes</taxon>
        <taxon>Imitervirales</taxon>
        <taxon>Mimiviridae</taxon>
        <taxon>Klosneuvirinae</taxon>
    </lineage>
</organism>
<evidence type="ECO:0000313" key="2">
    <source>
        <dbReference type="EMBL" id="AYV77781.1"/>
    </source>
</evidence>
<accession>A0A3G4ZUV7</accession>
<keyword evidence="1" id="KW-1133">Transmembrane helix</keyword>
<keyword evidence="1" id="KW-0812">Transmembrane</keyword>
<proteinExistence type="predicted"/>
<protein>
    <submittedName>
        <fullName evidence="2">Uncharacterized protein</fullName>
    </submittedName>
</protein>
<name>A0A3G4ZUV7_9VIRU</name>
<dbReference type="EMBL" id="MK072066">
    <property type="protein sequence ID" value="AYV77781.1"/>
    <property type="molecule type" value="Genomic_DNA"/>
</dbReference>
<evidence type="ECO:0000256" key="1">
    <source>
        <dbReference type="SAM" id="Phobius"/>
    </source>
</evidence>
<feature type="transmembrane region" description="Helical" evidence="1">
    <location>
        <begin position="86"/>
        <end position="111"/>
    </location>
</feature>
<gene>
    <name evidence="2" type="ORF">Edafosvirus1_112</name>
</gene>
<feature type="transmembrane region" description="Helical" evidence="1">
    <location>
        <begin position="20"/>
        <end position="39"/>
    </location>
</feature>
<reference evidence="2" key="1">
    <citation type="submission" date="2018-10" db="EMBL/GenBank/DDBJ databases">
        <title>Hidden diversity of soil giant viruses.</title>
        <authorList>
            <person name="Schulz F."/>
            <person name="Alteio L."/>
            <person name="Goudeau D."/>
            <person name="Ryan E.M."/>
            <person name="Malmstrom R.R."/>
            <person name="Blanchard J."/>
            <person name="Woyke T."/>
        </authorList>
    </citation>
    <scope>NUCLEOTIDE SEQUENCE</scope>
    <source>
        <strain evidence="2">EDV1</strain>
    </source>
</reference>
<sequence>MSIGQYNQSDKCPDYMFDNFKLALITMIIINFDIFFALFTCLFNNMILFQITGFGTLISIVLSWITIVQNTWHTVDNCTSDIGTEIYYKVNFVICYIIAIIIIVIPSCICLTGNCRC</sequence>
<feature type="transmembrane region" description="Helical" evidence="1">
    <location>
        <begin position="46"/>
        <end position="66"/>
    </location>
</feature>
<keyword evidence="1" id="KW-0472">Membrane</keyword>